<dbReference type="EMBL" id="ML769468">
    <property type="protein sequence ID" value="KAE9399530.1"/>
    <property type="molecule type" value="Genomic_DNA"/>
</dbReference>
<evidence type="ECO:0000256" key="2">
    <source>
        <dbReference type="ARBA" id="ARBA00023002"/>
    </source>
</evidence>
<dbReference type="PRINTS" id="PR00081">
    <property type="entry name" value="GDHRDH"/>
</dbReference>
<proteinExistence type="inferred from homology"/>
<dbReference type="GO" id="GO:0016491">
    <property type="term" value="F:oxidoreductase activity"/>
    <property type="evidence" value="ECO:0007669"/>
    <property type="project" value="UniProtKB-KW"/>
</dbReference>
<comment type="similarity">
    <text evidence="1">Belongs to the short-chain dehydrogenases/reductases (SDR) family.</text>
</comment>
<dbReference type="PANTHER" id="PTHR24320:SF272">
    <property type="entry name" value="NAD(P)-BINDING ROSSMANN-FOLD SUPERFAMILY PROTEIN"/>
    <property type="match status" value="1"/>
</dbReference>
<accession>A0A6A4HP67</accession>
<keyword evidence="5" id="KW-1185">Reference proteome</keyword>
<evidence type="ECO:0000313" key="4">
    <source>
        <dbReference type="EMBL" id="KAE9399530.1"/>
    </source>
</evidence>
<protein>
    <submittedName>
        <fullName evidence="4">WW domain-containing oxidoreductase</fullName>
    </submittedName>
</protein>
<dbReference type="OrthoDB" id="191139at2759"/>
<feature type="region of interest" description="Disordered" evidence="3">
    <location>
        <begin position="1"/>
        <end position="23"/>
    </location>
</feature>
<organism evidence="4 5">
    <name type="scientific">Gymnopus androsaceus JB14</name>
    <dbReference type="NCBI Taxonomy" id="1447944"/>
    <lineage>
        <taxon>Eukaryota</taxon>
        <taxon>Fungi</taxon>
        <taxon>Dikarya</taxon>
        <taxon>Basidiomycota</taxon>
        <taxon>Agaricomycotina</taxon>
        <taxon>Agaricomycetes</taxon>
        <taxon>Agaricomycetidae</taxon>
        <taxon>Agaricales</taxon>
        <taxon>Marasmiineae</taxon>
        <taxon>Omphalotaceae</taxon>
        <taxon>Gymnopus</taxon>
    </lineage>
</organism>
<dbReference type="SUPFAM" id="SSF51735">
    <property type="entry name" value="NAD(P)-binding Rossmann-fold domains"/>
    <property type="match status" value="1"/>
</dbReference>
<sequence>MTSPTDPYGPVHASPEGPGDARPTALQIIQDCSLLNALGGKVIFVTGTSSGIGIETVRALHATGADVYMQLRNVEKGESVRKDILETSPGKGRLEIIEMELADLESVRKGVKELLEKTGTVNVLVNNAGIRNPPESVTKDGFELTFGTNHLAHFLIFELLLPILLKSASESLQSSYPFASRVVNVSSGSHRDSPMNLENLNMRGIYDPRKAYGQSKTANILMANEIERRFGSKGVHGLSVSPGAIRTEAQRYDDPAHLAAALVRLKNMLKSVEQGAATTVWAAIAPVWEGKGGVYLGDCKELGLIEGNERSMEGYAKHAFDENVANKLWEMSSEMLGLGQEPV</sequence>
<dbReference type="AlphaFoldDB" id="A0A6A4HP67"/>
<dbReference type="Proteomes" id="UP000799118">
    <property type="component" value="Unassembled WGS sequence"/>
</dbReference>
<evidence type="ECO:0000256" key="1">
    <source>
        <dbReference type="ARBA" id="ARBA00006484"/>
    </source>
</evidence>
<dbReference type="CDD" id="cd05327">
    <property type="entry name" value="retinol-DH_like_SDR_c_like"/>
    <property type="match status" value="1"/>
</dbReference>
<dbReference type="Gene3D" id="3.40.50.720">
    <property type="entry name" value="NAD(P)-binding Rossmann-like Domain"/>
    <property type="match status" value="1"/>
</dbReference>
<keyword evidence="2" id="KW-0560">Oxidoreductase</keyword>
<dbReference type="PANTHER" id="PTHR24320">
    <property type="entry name" value="RETINOL DEHYDROGENASE"/>
    <property type="match status" value="1"/>
</dbReference>
<gene>
    <name evidence="4" type="ORF">BT96DRAFT_686985</name>
</gene>
<dbReference type="InterPro" id="IPR002347">
    <property type="entry name" value="SDR_fam"/>
</dbReference>
<reference evidence="4" key="1">
    <citation type="journal article" date="2019" name="Environ. Microbiol.">
        <title>Fungal ecological strategies reflected in gene transcription - a case study of two litter decomposers.</title>
        <authorList>
            <person name="Barbi F."/>
            <person name="Kohler A."/>
            <person name="Barry K."/>
            <person name="Baskaran P."/>
            <person name="Daum C."/>
            <person name="Fauchery L."/>
            <person name="Ihrmark K."/>
            <person name="Kuo A."/>
            <person name="LaButti K."/>
            <person name="Lipzen A."/>
            <person name="Morin E."/>
            <person name="Grigoriev I.V."/>
            <person name="Henrissat B."/>
            <person name="Lindahl B."/>
            <person name="Martin F."/>
        </authorList>
    </citation>
    <scope>NUCLEOTIDE SEQUENCE</scope>
    <source>
        <strain evidence="4">JB14</strain>
    </source>
</reference>
<dbReference type="InterPro" id="IPR036291">
    <property type="entry name" value="NAD(P)-bd_dom_sf"/>
</dbReference>
<evidence type="ECO:0000256" key="3">
    <source>
        <dbReference type="SAM" id="MobiDB-lite"/>
    </source>
</evidence>
<dbReference type="Pfam" id="PF00106">
    <property type="entry name" value="adh_short"/>
    <property type="match status" value="1"/>
</dbReference>
<name>A0A6A4HP67_9AGAR</name>
<evidence type="ECO:0000313" key="5">
    <source>
        <dbReference type="Proteomes" id="UP000799118"/>
    </source>
</evidence>